<keyword evidence="1" id="KW-1133">Transmembrane helix</keyword>
<keyword evidence="3" id="KW-1185">Reference proteome</keyword>
<organism evidence="2 3">
    <name type="scientific">Candida albicans (strain WO-1)</name>
    <name type="common">Yeast</name>
    <dbReference type="NCBI Taxonomy" id="294748"/>
    <lineage>
        <taxon>Eukaryota</taxon>
        <taxon>Fungi</taxon>
        <taxon>Dikarya</taxon>
        <taxon>Ascomycota</taxon>
        <taxon>Saccharomycotina</taxon>
        <taxon>Pichiomycetes</taxon>
        <taxon>Debaryomycetaceae</taxon>
        <taxon>Candida/Lodderomyces clade</taxon>
        <taxon>Candida</taxon>
    </lineage>
</organism>
<dbReference type="AlphaFoldDB" id="C4YEN9"/>
<keyword evidence="1" id="KW-0472">Membrane</keyword>
<accession>C4YEN9</accession>
<keyword evidence="1" id="KW-0812">Transmembrane</keyword>
<dbReference type="PaxDb" id="5476-C4YEN9"/>
<feature type="non-terminal residue" evidence="2">
    <location>
        <position position="1"/>
    </location>
</feature>
<sequence>LYCIGSYCMCAVLGKYGQNDIGRLVTQVLICRIRREREKCLSACCRLKQKCDFSTLPILIYSSSFLPSFLLSFLPYAFFHTCELLTIGYIKLLCWLERCSV</sequence>
<reference evidence="2 3" key="1">
    <citation type="journal article" date="2009" name="Nature">
        <title>Evolution of pathogenicity and sexual reproduction in eight Candida genomes.</title>
        <authorList>
            <person name="Butler G."/>
            <person name="Rasmussen M.D."/>
            <person name="Lin M.F."/>
            <person name="Santos M.A."/>
            <person name="Sakthikumar S."/>
            <person name="Munro C.A."/>
            <person name="Rheinbay E."/>
            <person name="Grabherr M."/>
            <person name="Forche A."/>
            <person name="Reedy J.L."/>
            <person name="Agrafioti I."/>
            <person name="Arnaud M.B."/>
            <person name="Bates S."/>
            <person name="Brown A.J."/>
            <person name="Brunke S."/>
            <person name="Costanzo M.C."/>
            <person name="Fitzpatrick D.A."/>
            <person name="de Groot P.W."/>
            <person name="Harris D."/>
            <person name="Hoyer L.L."/>
            <person name="Hube B."/>
            <person name="Klis F.M."/>
            <person name="Kodira C."/>
            <person name="Lennard N."/>
            <person name="Logue M.E."/>
            <person name="Martin R."/>
            <person name="Neiman A.M."/>
            <person name="Nikolaou E."/>
            <person name="Quail M.A."/>
            <person name="Quinn J."/>
            <person name="Santos M.C."/>
            <person name="Schmitzberger F.F."/>
            <person name="Sherlock G."/>
            <person name="Shah P."/>
            <person name="Silverstein K.A."/>
            <person name="Skrzypek M.S."/>
            <person name="Soll D."/>
            <person name="Staggs R."/>
            <person name="Stansfield I."/>
            <person name="Stumpf M.P."/>
            <person name="Sudbery P.E."/>
            <person name="Srikantha T."/>
            <person name="Zeng Q."/>
            <person name="Berman J."/>
            <person name="Berriman M."/>
            <person name="Heitman J."/>
            <person name="Gow N.A."/>
            <person name="Lorenz M.C."/>
            <person name="Birren B.W."/>
            <person name="Kellis M."/>
            <person name="Cuomo C.A."/>
        </authorList>
    </citation>
    <scope>NUCLEOTIDE SEQUENCE [LARGE SCALE GENOMIC DNA]</scope>
    <source>
        <strain evidence="2 3">WO-1</strain>
    </source>
</reference>
<dbReference type="OMA" id="VLICRIR"/>
<dbReference type="HOGENOM" id="CLU_180468_0_0_1"/>
<dbReference type="Proteomes" id="UP000001429">
    <property type="component" value="Chromosome 1"/>
</dbReference>
<gene>
    <name evidence="2" type="ORF">CAWG_00996</name>
</gene>
<proteinExistence type="predicted"/>
<dbReference type="VEuPathDB" id="FungiDB:CAWG_00996"/>
<name>C4YEN9_CANAW</name>
<evidence type="ECO:0000256" key="1">
    <source>
        <dbReference type="SAM" id="Phobius"/>
    </source>
</evidence>
<protein>
    <submittedName>
        <fullName evidence="2">Uncharacterized protein</fullName>
    </submittedName>
</protein>
<evidence type="ECO:0000313" key="3">
    <source>
        <dbReference type="Proteomes" id="UP000001429"/>
    </source>
</evidence>
<dbReference type="EMBL" id="CH672346">
    <property type="protein sequence ID" value="EEQ42775.1"/>
    <property type="molecule type" value="Genomic_DNA"/>
</dbReference>
<feature type="transmembrane region" description="Helical" evidence="1">
    <location>
        <begin position="58"/>
        <end position="79"/>
    </location>
</feature>
<evidence type="ECO:0000313" key="2">
    <source>
        <dbReference type="EMBL" id="EEQ42775.1"/>
    </source>
</evidence>